<dbReference type="AlphaFoldDB" id="A0A4S3B2T8"/>
<protein>
    <recommendedName>
        <fullName evidence="3">Lipoprotein</fullName>
    </recommendedName>
</protein>
<evidence type="ECO:0000313" key="1">
    <source>
        <dbReference type="EMBL" id="THB61142.1"/>
    </source>
</evidence>
<organism evidence="1 2">
    <name type="scientific">Vagococcus silagei</name>
    <dbReference type="NCBI Taxonomy" id="2508885"/>
    <lineage>
        <taxon>Bacteria</taxon>
        <taxon>Bacillati</taxon>
        <taxon>Bacillota</taxon>
        <taxon>Bacilli</taxon>
        <taxon>Lactobacillales</taxon>
        <taxon>Enterococcaceae</taxon>
        <taxon>Vagococcus</taxon>
    </lineage>
</organism>
<keyword evidence="2" id="KW-1185">Reference proteome</keyword>
<accession>A0A4S3B2T8</accession>
<dbReference type="RefSeq" id="WP_136136837.1">
    <property type="nucleotide sequence ID" value="NZ_SDGV01000015.1"/>
</dbReference>
<proteinExistence type="predicted"/>
<gene>
    <name evidence="1" type="ORF">ESZ54_06380</name>
</gene>
<evidence type="ECO:0008006" key="3">
    <source>
        <dbReference type="Google" id="ProtNLM"/>
    </source>
</evidence>
<sequence length="174" mass="19584">MRKYGFFVVSLITIAVLSACTKNNENVKSSKESTVTSVSESIDADNQKIIDDAQKDADDIARKEIEEKEARIAKDEPLVLLNGKVNDIMTKPDSGLDLVRVTVKLDNIENDKNNLFKDKVGKEVEFFFSEKQFKDFKFSDLKKGDNVSIETFQDASLSISEPKQVDTLDIVKIK</sequence>
<dbReference type="PROSITE" id="PS51257">
    <property type="entry name" value="PROKAR_LIPOPROTEIN"/>
    <property type="match status" value="1"/>
</dbReference>
<name>A0A4S3B2T8_9ENTE</name>
<reference evidence="1 2" key="1">
    <citation type="submission" date="2019-01" db="EMBL/GenBank/DDBJ databases">
        <title>Vagococcus silagei sp. nov. isolated from brewer's grain.</title>
        <authorList>
            <person name="Guu J.-R."/>
        </authorList>
    </citation>
    <scope>NUCLEOTIDE SEQUENCE [LARGE SCALE GENOMIC DNA]</scope>
    <source>
        <strain evidence="1 2">2B-2</strain>
    </source>
</reference>
<comment type="caution">
    <text evidence="1">The sequence shown here is derived from an EMBL/GenBank/DDBJ whole genome shotgun (WGS) entry which is preliminary data.</text>
</comment>
<dbReference type="EMBL" id="SDGV01000015">
    <property type="protein sequence ID" value="THB61142.1"/>
    <property type="molecule type" value="Genomic_DNA"/>
</dbReference>
<evidence type="ECO:0000313" key="2">
    <source>
        <dbReference type="Proteomes" id="UP000310506"/>
    </source>
</evidence>
<dbReference type="Proteomes" id="UP000310506">
    <property type="component" value="Unassembled WGS sequence"/>
</dbReference>